<reference evidence="11" key="1">
    <citation type="submission" date="2025-08" db="UniProtKB">
        <authorList>
            <consortium name="Ensembl"/>
        </authorList>
    </citation>
    <scope>IDENTIFICATION</scope>
</reference>
<dbReference type="InterPro" id="IPR000768">
    <property type="entry name" value="ART"/>
</dbReference>
<evidence type="ECO:0000256" key="6">
    <source>
        <dbReference type="ARBA" id="ARBA00022857"/>
    </source>
</evidence>
<keyword evidence="8" id="KW-1015">Disulfide bond</keyword>
<name>A0A8C3X9G6_9PASS</name>
<dbReference type="Pfam" id="PF01129">
    <property type="entry name" value="ART"/>
    <property type="match status" value="1"/>
</dbReference>
<keyword evidence="5 10" id="KW-0732">Signal</keyword>
<accession>A0A8C3X9G6</accession>
<reference evidence="11" key="2">
    <citation type="submission" date="2025-09" db="UniProtKB">
        <authorList>
            <consortium name="Ensembl"/>
        </authorList>
    </citation>
    <scope>IDENTIFICATION</scope>
</reference>
<evidence type="ECO:0000256" key="3">
    <source>
        <dbReference type="ARBA" id="ARBA00022679"/>
    </source>
</evidence>
<dbReference type="PRINTS" id="PR00970">
    <property type="entry name" value="RIBTRNSFRASE"/>
</dbReference>
<evidence type="ECO:0000256" key="5">
    <source>
        <dbReference type="ARBA" id="ARBA00022729"/>
    </source>
</evidence>
<keyword evidence="3 10" id="KW-0808">Transferase</keyword>
<keyword evidence="7 10" id="KW-0520">NAD</keyword>
<dbReference type="Gene3D" id="3.90.176.10">
    <property type="entry name" value="Toxin ADP-ribosyltransferase, Chain A, domain 1"/>
    <property type="match status" value="1"/>
</dbReference>
<dbReference type="GO" id="GO:0044194">
    <property type="term" value="C:cytolytic granule"/>
    <property type="evidence" value="ECO:0007669"/>
    <property type="project" value="UniProtKB-ARBA"/>
</dbReference>
<evidence type="ECO:0000256" key="10">
    <source>
        <dbReference type="RuleBase" id="RU361228"/>
    </source>
</evidence>
<dbReference type="InterPro" id="IPR050999">
    <property type="entry name" value="ADP-ribosyltransferase_ARG"/>
</dbReference>
<evidence type="ECO:0000256" key="8">
    <source>
        <dbReference type="ARBA" id="ARBA00023157"/>
    </source>
</evidence>
<evidence type="ECO:0000256" key="7">
    <source>
        <dbReference type="ARBA" id="ARBA00023027"/>
    </source>
</evidence>
<dbReference type="PANTHER" id="PTHR10339">
    <property type="entry name" value="ADP-RIBOSYLTRANSFERASE"/>
    <property type="match status" value="1"/>
</dbReference>
<feature type="signal peptide" evidence="10">
    <location>
        <begin position="1"/>
        <end position="19"/>
    </location>
</feature>
<dbReference type="PROSITE" id="PS51996">
    <property type="entry name" value="TR_MART"/>
    <property type="match status" value="1"/>
</dbReference>
<keyword evidence="6 10" id="KW-0521">NADP</keyword>
<evidence type="ECO:0000313" key="11">
    <source>
        <dbReference type="Ensembl" id="ENSCRFP00000008504.1"/>
    </source>
</evidence>
<dbReference type="GO" id="GO:0005615">
    <property type="term" value="C:extracellular space"/>
    <property type="evidence" value="ECO:0007669"/>
    <property type="project" value="UniProtKB-ARBA"/>
</dbReference>
<evidence type="ECO:0000256" key="4">
    <source>
        <dbReference type="ARBA" id="ARBA00022695"/>
    </source>
</evidence>
<evidence type="ECO:0000256" key="9">
    <source>
        <dbReference type="ARBA" id="ARBA00047597"/>
    </source>
</evidence>
<organism evidence="11 12">
    <name type="scientific">Cyanoderma ruficeps</name>
    <name type="common">rufous-capped babbler</name>
    <dbReference type="NCBI Taxonomy" id="181631"/>
    <lineage>
        <taxon>Eukaryota</taxon>
        <taxon>Metazoa</taxon>
        <taxon>Chordata</taxon>
        <taxon>Craniata</taxon>
        <taxon>Vertebrata</taxon>
        <taxon>Euteleostomi</taxon>
        <taxon>Archelosauria</taxon>
        <taxon>Archosauria</taxon>
        <taxon>Dinosauria</taxon>
        <taxon>Saurischia</taxon>
        <taxon>Theropoda</taxon>
        <taxon>Coelurosauria</taxon>
        <taxon>Aves</taxon>
        <taxon>Neognathae</taxon>
        <taxon>Neoaves</taxon>
        <taxon>Telluraves</taxon>
        <taxon>Australaves</taxon>
        <taxon>Passeriformes</taxon>
        <taxon>Sylvioidea</taxon>
        <taxon>Timaliidae</taxon>
        <taxon>Cyanoderma</taxon>
    </lineage>
</organism>
<keyword evidence="12" id="KW-1185">Reference proteome</keyword>
<comment type="similarity">
    <text evidence="1 10">Belongs to the Arg-specific ADP-ribosyltransferase family.</text>
</comment>
<keyword evidence="4" id="KW-0548">Nucleotidyltransferase</keyword>
<protein>
    <recommendedName>
        <fullName evidence="10">NAD(P)(+)--arginine ADP-ribosyltransferase</fullName>
        <ecNumber evidence="10">2.4.2.31</ecNumber>
    </recommendedName>
    <alternativeName>
        <fullName evidence="10">Mono(ADP-ribosyl)transferase</fullName>
    </alternativeName>
</protein>
<evidence type="ECO:0000313" key="12">
    <source>
        <dbReference type="Proteomes" id="UP000694396"/>
    </source>
</evidence>
<dbReference type="EC" id="2.4.2.31" evidence="10"/>
<evidence type="ECO:0000256" key="1">
    <source>
        <dbReference type="ARBA" id="ARBA00009558"/>
    </source>
</evidence>
<dbReference type="Ensembl" id="ENSCRFT00000008809.1">
    <property type="protein sequence ID" value="ENSCRFP00000008504.1"/>
    <property type="gene ID" value="ENSCRFG00000006681.1"/>
</dbReference>
<dbReference type="Proteomes" id="UP000694396">
    <property type="component" value="Unplaced"/>
</dbReference>
<dbReference type="SUPFAM" id="SSF56399">
    <property type="entry name" value="ADP-ribosylation"/>
    <property type="match status" value="1"/>
</dbReference>
<dbReference type="GO" id="GO:0046677">
    <property type="term" value="P:response to antibiotic"/>
    <property type="evidence" value="ECO:0007669"/>
    <property type="project" value="UniProtKB-ARBA"/>
</dbReference>
<dbReference type="PANTHER" id="PTHR10339:SF19">
    <property type="entry name" value="GPI-LINKED NAD(P)(+)--ARGININE ADP-RIBOSYLTRANSFERASE 1"/>
    <property type="match status" value="1"/>
</dbReference>
<comment type="catalytic activity">
    <reaction evidence="9 10">
        <text>L-arginyl-[protein] + NAD(+) = N(omega)-(ADP-D-ribosyl)-L-arginyl-[protein] + nicotinamide + H(+)</text>
        <dbReference type="Rhea" id="RHEA:19149"/>
        <dbReference type="Rhea" id="RHEA-COMP:10532"/>
        <dbReference type="Rhea" id="RHEA-COMP:15087"/>
        <dbReference type="ChEBI" id="CHEBI:15378"/>
        <dbReference type="ChEBI" id="CHEBI:17154"/>
        <dbReference type="ChEBI" id="CHEBI:29965"/>
        <dbReference type="ChEBI" id="CHEBI:57540"/>
        <dbReference type="ChEBI" id="CHEBI:142554"/>
        <dbReference type="EC" id="2.4.2.31"/>
    </reaction>
</comment>
<dbReference type="FunFam" id="3.90.176.10:FF:000001">
    <property type="entry name" value="NAD(P)(+)--arginine ADP-ribosyltransferase"/>
    <property type="match status" value="1"/>
</dbReference>
<sequence length="278" mass="30809">MAPLAHTLALLAMTVATAAIEVKPLDMAQDSFDDRYQGCGPAMTAALPALNRSDFQKNPLFAQVWPNAAAEWQRRAPLFSILSSQAQATAIMACTMNDLHKEFNNAVHVAGRSPQEYQDNFQYKTLHFLLTQALGTLRDIRGPQCYNVFRVVCGVQFKAQRGDIVRFGRFSWASLSKRTAQCFGTDTAFQVHTCHGVDIREFSVYPGEKEMLIPPFETFEVTQVTQKGNKVQIQLRSNGNYSKYNCEWLQGGSIPRSPFHLGGLLLATTALAVATGIL</sequence>
<evidence type="ECO:0000256" key="2">
    <source>
        <dbReference type="ARBA" id="ARBA00022676"/>
    </source>
</evidence>
<feature type="chain" id="PRO_5034577016" description="NAD(P)(+)--arginine ADP-ribosyltransferase" evidence="10">
    <location>
        <begin position="20"/>
        <end position="278"/>
    </location>
</feature>
<dbReference type="PROSITE" id="PS01291">
    <property type="entry name" value="ART"/>
    <property type="match status" value="1"/>
</dbReference>
<dbReference type="GO" id="GO:0016779">
    <property type="term" value="F:nucleotidyltransferase activity"/>
    <property type="evidence" value="ECO:0007669"/>
    <property type="project" value="UniProtKB-KW"/>
</dbReference>
<dbReference type="AlphaFoldDB" id="A0A8C3X9G6"/>
<proteinExistence type="inferred from homology"/>
<dbReference type="GO" id="GO:0106274">
    <property type="term" value="F:NAD+-protein-arginine ADP-ribosyltransferase activity"/>
    <property type="evidence" value="ECO:0007669"/>
    <property type="project" value="UniProtKB-EC"/>
</dbReference>
<dbReference type="GO" id="GO:0003950">
    <property type="term" value="F:NAD+ poly-ADP-ribosyltransferase activity"/>
    <property type="evidence" value="ECO:0007669"/>
    <property type="project" value="UniProtKB-ARBA"/>
</dbReference>
<keyword evidence="2 10" id="KW-0328">Glycosyltransferase</keyword>